<comment type="caution">
    <text evidence="1">The sequence shown here is derived from an EMBL/GenBank/DDBJ whole genome shotgun (WGS) entry which is preliminary data.</text>
</comment>
<protein>
    <submittedName>
        <fullName evidence="1">Uncharacterized protein</fullName>
    </submittedName>
</protein>
<proteinExistence type="predicted"/>
<dbReference type="Proteomes" id="UP000239209">
    <property type="component" value="Unassembled WGS sequence"/>
</dbReference>
<accession>A0A2T0SEG2</accession>
<sequence>MRGEGRSGGLWGGAGKRAEGELGERRAIGSSAYETGTPAGIPAFAGDRPVALVTLGTVVDDLDLLRSAVRAVLGTGSRSA</sequence>
<dbReference type="RefSeq" id="WP_106125056.1">
    <property type="nucleotide sequence ID" value="NZ_PVZG01000002.1"/>
</dbReference>
<reference evidence="1 2" key="1">
    <citation type="submission" date="2018-03" db="EMBL/GenBank/DDBJ databases">
        <title>Genomic Encyclopedia of Archaeal and Bacterial Type Strains, Phase II (KMG-II): from individual species to whole genera.</title>
        <authorList>
            <person name="Goeker M."/>
        </authorList>
    </citation>
    <scope>NUCLEOTIDE SEQUENCE [LARGE SCALE GENOMIC DNA]</scope>
    <source>
        <strain evidence="1 2">DSM 45348</strain>
    </source>
</reference>
<dbReference type="AlphaFoldDB" id="A0A2T0SEG2"/>
<gene>
    <name evidence="1" type="ORF">CLV70_10213</name>
</gene>
<name>A0A2T0SEG2_9ACTN</name>
<organism evidence="1 2">
    <name type="scientific">Pseudosporangium ferrugineum</name>
    <dbReference type="NCBI Taxonomy" id="439699"/>
    <lineage>
        <taxon>Bacteria</taxon>
        <taxon>Bacillati</taxon>
        <taxon>Actinomycetota</taxon>
        <taxon>Actinomycetes</taxon>
        <taxon>Micromonosporales</taxon>
        <taxon>Micromonosporaceae</taxon>
        <taxon>Pseudosporangium</taxon>
    </lineage>
</organism>
<evidence type="ECO:0000313" key="2">
    <source>
        <dbReference type="Proteomes" id="UP000239209"/>
    </source>
</evidence>
<keyword evidence="2" id="KW-1185">Reference proteome</keyword>
<dbReference type="EMBL" id="PVZG01000002">
    <property type="protein sequence ID" value="PRY31802.1"/>
    <property type="molecule type" value="Genomic_DNA"/>
</dbReference>
<evidence type="ECO:0000313" key="1">
    <source>
        <dbReference type="EMBL" id="PRY31802.1"/>
    </source>
</evidence>